<feature type="signal peptide" evidence="6">
    <location>
        <begin position="1"/>
        <end position="20"/>
    </location>
</feature>
<feature type="domain" description="Peptidase S1" evidence="7">
    <location>
        <begin position="718"/>
        <end position="952"/>
    </location>
</feature>
<keyword evidence="2" id="KW-0964">Secreted</keyword>
<evidence type="ECO:0000256" key="6">
    <source>
        <dbReference type="SAM" id="SignalP"/>
    </source>
</evidence>
<feature type="region of interest" description="Disordered" evidence="5">
    <location>
        <begin position="585"/>
        <end position="686"/>
    </location>
</feature>
<accession>A0AAE1EGZ0</accession>
<feature type="compositionally biased region" description="Acidic residues" evidence="5">
    <location>
        <begin position="62"/>
        <end position="96"/>
    </location>
</feature>
<feature type="compositionally biased region" description="Acidic residues" evidence="5">
    <location>
        <begin position="293"/>
        <end position="308"/>
    </location>
</feature>
<dbReference type="InterPro" id="IPR043504">
    <property type="entry name" value="Peptidase_S1_PA_chymotrypsin"/>
</dbReference>
<keyword evidence="4" id="KW-0645">Protease</keyword>
<dbReference type="SMART" id="SM00020">
    <property type="entry name" value="Tryp_SPc"/>
    <property type="match status" value="1"/>
</dbReference>
<feature type="region of interest" description="Disordered" evidence="5">
    <location>
        <begin position="354"/>
        <end position="412"/>
    </location>
</feature>
<comment type="subcellular location">
    <subcellularLocation>
        <location evidence="1">Secreted</location>
    </subcellularLocation>
</comment>
<organism evidence="8 9">
    <name type="scientific">Petrolisthes cinctipes</name>
    <name type="common">Flat porcelain crab</name>
    <dbReference type="NCBI Taxonomy" id="88211"/>
    <lineage>
        <taxon>Eukaryota</taxon>
        <taxon>Metazoa</taxon>
        <taxon>Ecdysozoa</taxon>
        <taxon>Arthropoda</taxon>
        <taxon>Crustacea</taxon>
        <taxon>Multicrustacea</taxon>
        <taxon>Malacostraca</taxon>
        <taxon>Eumalacostraca</taxon>
        <taxon>Eucarida</taxon>
        <taxon>Decapoda</taxon>
        <taxon>Pleocyemata</taxon>
        <taxon>Anomura</taxon>
        <taxon>Galatheoidea</taxon>
        <taxon>Porcellanidae</taxon>
        <taxon>Petrolisthes</taxon>
    </lineage>
</organism>
<dbReference type="InterPro" id="IPR033116">
    <property type="entry name" value="TRYPSIN_SER"/>
</dbReference>
<feature type="region of interest" description="Disordered" evidence="5">
    <location>
        <begin position="48"/>
        <end position="335"/>
    </location>
</feature>
<dbReference type="PRINTS" id="PR00722">
    <property type="entry name" value="CHYMOTRYPSIN"/>
</dbReference>
<evidence type="ECO:0000256" key="3">
    <source>
        <dbReference type="ARBA" id="ARBA00023157"/>
    </source>
</evidence>
<dbReference type="PROSITE" id="PS00135">
    <property type="entry name" value="TRYPSIN_SER"/>
    <property type="match status" value="1"/>
</dbReference>
<dbReference type="Proteomes" id="UP001286313">
    <property type="component" value="Unassembled WGS sequence"/>
</dbReference>
<keyword evidence="6" id="KW-0732">Signal</keyword>
<protein>
    <recommendedName>
        <fullName evidence="7">Peptidase S1 domain-containing protein</fullName>
    </recommendedName>
</protein>
<dbReference type="GO" id="GO:0006508">
    <property type="term" value="P:proteolysis"/>
    <property type="evidence" value="ECO:0007669"/>
    <property type="project" value="UniProtKB-KW"/>
</dbReference>
<evidence type="ECO:0000256" key="5">
    <source>
        <dbReference type="SAM" id="MobiDB-lite"/>
    </source>
</evidence>
<dbReference type="PANTHER" id="PTHR24253:SF148">
    <property type="entry name" value="CLIP-DOMAIN SERINE PROTEASE"/>
    <property type="match status" value="1"/>
</dbReference>
<proteinExistence type="predicted"/>
<dbReference type="InterPro" id="IPR001314">
    <property type="entry name" value="Peptidase_S1A"/>
</dbReference>
<comment type="caution">
    <text evidence="8">The sequence shown here is derived from an EMBL/GenBank/DDBJ whole genome shotgun (WGS) entry which is preliminary data.</text>
</comment>
<keyword evidence="9" id="KW-1185">Reference proteome</keyword>
<evidence type="ECO:0000256" key="2">
    <source>
        <dbReference type="ARBA" id="ARBA00022525"/>
    </source>
</evidence>
<name>A0AAE1EGZ0_PETCI</name>
<dbReference type="PANTHER" id="PTHR24253">
    <property type="entry name" value="TRANSMEMBRANE PROTEASE SERINE"/>
    <property type="match status" value="1"/>
</dbReference>
<dbReference type="Pfam" id="PF00089">
    <property type="entry name" value="Trypsin"/>
    <property type="match status" value="1"/>
</dbReference>
<evidence type="ECO:0000313" key="8">
    <source>
        <dbReference type="EMBL" id="KAK3850828.1"/>
    </source>
</evidence>
<dbReference type="EMBL" id="JAWQEG010008181">
    <property type="protein sequence ID" value="KAK3850828.1"/>
    <property type="molecule type" value="Genomic_DNA"/>
</dbReference>
<feature type="compositionally biased region" description="Acidic residues" evidence="5">
    <location>
        <begin position="103"/>
        <end position="263"/>
    </location>
</feature>
<keyword evidence="3" id="KW-1015">Disulfide bond</keyword>
<dbReference type="InterPro" id="IPR018114">
    <property type="entry name" value="TRYPSIN_HIS"/>
</dbReference>
<evidence type="ECO:0000259" key="7">
    <source>
        <dbReference type="PROSITE" id="PS50240"/>
    </source>
</evidence>
<dbReference type="FunFam" id="2.40.10.10:FF:000038">
    <property type="entry name" value="Serine protease"/>
    <property type="match status" value="1"/>
</dbReference>
<feature type="compositionally biased region" description="Low complexity" evidence="5">
    <location>
        <begin position="618"/>
        <end position="670"/>
    </location>
</feature>
<dbReference type="PROSITE" id="PS50240">
    <property type="entry name" value="TRYPSIN_DOM"/>
    <property type="match status" value="1"/>
</dbReference>
<dbReference type="PROSITE" id="PS00134">
    <property type="entry name" value="TRYPSIN_HIS"/>
    <property type="match status" value="1"/>
</dbReference>
<evidence type="ECO:0000256" key="1">
    <source>
        <dbReference type="ARBA" id="ARBA00004613"/>
    </source>
</evidence>
<dbReference type="AlphaFoldDB" id="A0AAE1EGZ0"/>
<dbReference type="CDD" id="cd00190">
    <property type="entry name" value="Tryp_SPc"/>
    <property type="match status" value="1"/>
</dbReference>
<feature type="compositionally biased region" description="Acidic residues" evidence="5">
    <location>
        <begin position="274"/>
        <end position="284"/>
    </location>
</feature>
<evidence type="ECO:0000256" key="4">
    <source>
        <dbReference type="RuleBase" id="RU363034"/>
    </source>
</evidence>
<dbReference type="InterPro" id="IPR001254">
    <property type="entry name" value="Trypsin_dom"/>
</dbReference>
<dbReference type="InterPro" id="IPR009003">
    <property type="entry name" value="Peptidase_S1_PA"/>
</dbReference>
<dbReference type="GO" id="GO:0004252">
    <property type="term" value="F:serine-type endopeptidase activity"/>
    <property type="evidence" value="ECO:0007669"/>
    <property type="project" value="InterPro"/>
</dbReference>
<gene>
    <name evidence="8" type="ORF">Pcinc_042493</name>
</gene>
<dbReference type="SUPFAM" id="SSF50494">
    <property type="entry name" value="Trypsin-like serine proteases"/>
    <property type="match status" value="1"/>
</dbReference>
<dbReference type="GO" id="GO:0005576">
    <property type="term" value="C:extracellular region"/>
    <property type="evidence" value="ECO:0007669"/>
    <property type="project" value="UniProtKB-SubCell"/>
</dbReference>
<reference evidence="8" key="1">
    <citation type="submission" date="2023-10" db="EMBL/GenBank/DDBJ databases">
        <title>Genome assemblies of two species of porcelain crab, Petrolisthes cinctipes and Petrolisthes manimaculis (Anomura: Porcellanidae).</title>
        <authorList>
            <person name="Angst P."/>
        </authorList>
    </citation>
    <scope>NUCLEOTIDE SEQUENCE</scope>
    <source>
        <strain evidence="8">PB745_01</strain>
        <tissue evidence="8">Gill</tissue>
    </source>
</reference>
<evidence type="ECO:0000313" key="9">
    <source>
        <dbReference type="Proteomes" id="UP001286313"/>
    </source>
</evidence>
<feature type="compositionally biased region" description="Polar residues" evidence="5">
    <location>
        <begin position="605"/>
        <end position="617"/>
    </location>
</feature>
<dbReference type="Gene3D" id="2.40.10.10">
    <property type="entry name" value="Trypsin-like serine proteases"/>
    <property type="match status" value="1"/>
</dbReference>
<feature type="chain" id="PRO_5042185008" description="Peptidase S1 domain-containing protein" evidence="6">
    <location>
        <begin position="21"/>
        <end position="954"/>
    </location>
</feature>
<sequence length="954" mass="105356">MSRFVALLVLVLVAFGVVFGAEEGANRLEGDAQLVNVDSQKVQQVVVLPGAHPTTTTKAGDEPLDMNEENMDAEGVSDSEEMENYLTEEDEAEEKEESQCQCEGEEQSDVENESEEELSEEESEEELSEEESEEEMSEEESSDMEEESEEESDMEESEEESDMEEESEEESDMEDESEEESEESDMEEESEEESDMEESEEESDMEESEEESDMEEESEEDSDMEEECEEDSDNEEESYLEDESMESEGESDVEDEEQAEEMQAEQSECKNEGESDAEEDDPLEVELAKDVEEKDEEVKDEEESNEKEEESHQDSEGNDDGEEKKKNGAPLVNVDARDVHQVVVTVPNHEVVEQKAEGKTSSVKRVSKHRDDDDDAGGEVPVIQLRPLTPNVPPGAGAGGTARSPLSPLAPSSCWHRASSSVGVCVTHQQCYPLLRLPAVSPEEAWVFGILDTCPMSHQGALVYGVCCAKDVVYKPSPGEQTNELEATLVGDTPPETLKKGGEIKDEKTVDRYMAFVDENDAPGLMDRSHVQFVPPREGGGVIERGEETGDMASVRHPWAITHPPFITHPPSHTNQPWWTSKPPGGVATTAATPTTSAPWQTTTKSPTTGWWQTTKSPTTGWWQTTKKPTTTTPKPWWQTTTMTTSKPTTSNPWWPRPPTTTTQRTITPWWTPPQPSTVVTSSTTPPPPPMFGGATDPCVPGTFLRSSSPSPDDGWRISGGLPATPNSFPWIAALFNRHKQFCGGSLIDQTHILTAAHCVAHMSQLDIQNLRVRLGAHNLLAAERSTQDFKVTRVVRHKDYDSRKLYNDVAMLTLDRPADYSQVVRPVCLDGSGKTYSGEDVIVAGWGSMFEGGPQPGTLYKVTLKVVGNDQCRLKYGPAAPGGIVDHYLCAGLDGKDSCQGDSGGPLVKYEGGVWKQLGLVSWGIGCGKGHYPGVYSRISYFLPWIERVQRVY</sequence>
<feature type="compositionally biased region" description="Low complexity" evidence="5">
    <location>
        <begin position="585"/>
        <end position="604"/>
    </location>
</feature>
<keyword evidence="4" id="KW-0378">Hydrolase</keyword>
<keyword evidence="4" id="KW-0720">Serine protease</keyword>